<dbReference type="Gene3D" id="1.20.1250.20">
    <property type="entry name" value="MFS general substrate transporter like domains"/>
    <property type="match status" value="2"/>
</dbReference>
<feature type="transmembrane region" description="Helical" evidence="6">
    <location>
        <begin position="306"/>
        <end position="327"/>
    </location>
</feature>
<keyword evidence="3 6" id="KW-0812">Transmembrane</keyword>
<organism evidence="8 9">
    <name type="scientific">Acidianus brierleyi</name>
    <dbReference type="NCBI Taxonomy" id="41673"/>
    <lineage>
        <taxon>Archaea</taxon>
        <taxon>Thermoproteota</taxon>
        <taxon>Thermoprotei</taxon>
        <taxon>Sulfolobales</taxon>
        <taxon>Sulfolobaceae</taxon>
        <taxon>Acidianus</taxon>
    </lineage>
</organism>
<dbReference type="InterPro" id="IPR020846">
    <property type="entry name" value="MFS_dom"/>
</dbReference>
<dbReference type="GO" id="GO:0005886">
    <property type="term" value="C:plasma membrane"/>
    <property type="evidence" value="ECO:0007669"/>
    <property type="project" value="UniProtKB-SubCell"/>
</dbReference>
<name>A0A2U9ICI5_9CREN</name>
<feature type="domain" description="Major facilitator superfamily (MFS) profile" evidence="7">
    <location>
        <begin position="21"/>
        <end position="394"/>
    </location>
</feature>
<dbReference type="RefSeq" id="WP_110269615.1">
    <property type="nucleotide sequence ID" value="NZ_CP029289.2"/>
</dbReference>
<dbReference type="InterPro" id="IPR011701">
    <property type="entry name" value="MFS"/>
</dbReference>
<evidence type="ECO:0000256" key="3">
    <source>
        <dbReference type="ARBA" id="ARBA00022692"/>
    </source>
</evidence>
<evidence type="ECO:0000256" key="1">
    <source>
        <dbReference type="ARBA" id="ARBA00004651"/>
    </source>
</evidence>
<feature type="transmembrane region" description="Helical" evidence="6">
    <location>
        <begin position="145"/>
        <end position="164"/>
    </location>
</feature>
<keyword evidence="4 6" id="KW-1133">Transmembrane helix</keyword>
<evidence type="ECO:0000313" key="9">
    <source>
        <dbReference type="Proteomes" id="UP000248044"/>
    </source>
</evidence>
<feature type="transmembrane region" description="Helical" evidence="6">
    <location>
        <begin position="339"/>
        <end position="358"/>
    </location>
</feature>
<evidence type="ECO:0000313" key="8">
    <source>
        <dbReference type="EMBL" id="AWR93731.1"/>
    </source>
</evidence>
<reference evidence="8 9" key="1">
    <citation type="submission" date="2018-05" db="EMBL/GenBank/DDBJ databases">
        <title>Complete Genome Sequences of Extremely Thermoacidophilic, Metal-Mobilizing Type-Strain Members of the Archaeal Family Sulfolobaceae: Acidianus brierleyi DSM-1651T, Acidianus sulfidivorans DSM-18786T, Metallosphaera hakonensis DSM-7519T, and Metallosphaera prunae DSM-10039T.</title>
        <authorList>
            <person name="Counts J.A."/>
            <person name="Kelly R.M."/>
        </authorList>
    </citation>
    <scope>NUCLEOTIDE SEQUENCE [LARGE SCALE GENOMIC DNA]</scope>
    <source>
        <strain evidence="8 9">DSM 1651</strain>
    </source>
</reference>
<dbReference type="GO" id="GO:0022857">
    <property type="term" value="F:transmembrane transporter activity"/>
    <property type="evidence" value="ECO:0007669"/>
    <property type="project" value="InterPro"/>
</dbReference>
<feature type="transmembrane region" description="Helical" evidence="6">
    <location>
        <begin position="170"/>
        <end position="192"/>
    </location>
</feature>
<feature type="transmembrane region" description="Helical" evidence="6">
    <location>
        <begin position="112"/>
        <end position="133"/>
    </location>
</feature>
<accession>A0A2U9ICI5</accession>
<feature type="transmembrane region" description="Helical" evidence="6">
    <location>
        <begin position="212"/>
        <end position="232"/>
    </location>
</feature>
<protein>
    <submittedName>
        <fullName evidence="8">MFS transporter</fullName>
    </submittedName>
</protein>
<keyword evidence="5 6" id="KW-0472">Membrane</keyword>
<dbReference type="SUPFAM" id="SSF103473">
    <property type="entry name" value="MFS general substrate transporter"/>
    <property type="match status" value="1"/>
</dbReference>
<keyword evidence="9" id="KW-1185">Reference proteome</keyword>
<feature type="transmembrane region" description="Helical" evidence="6">
    <location>
        <begin position="86"/>
        <end position="106"/>
    </location>
</feature>
<feature type="transmembrane region" description="Helical" evidence="6">
    <location>
        <begin position="279"/>
        <end position="300"/>
    </location>
</feature>
<evidence type="ECO:0000256" key="4">
    <source>
        <dbReference type="ARBA" id="ARBA00022989"/>
    </source>
</evidence>
<feature type="transmembrane region" description="Helical" evidence="6">
    <location>
        <begin position="54"/>
        <end position="79"/>
    </location>
</feature>
<dbReference type="AlphaFoldDB" id="A0A2U9ICI5"/>
<dbReference type="Pfam" id="PF07690">
    <property type="entry name" value="MFS_1"/>
    <property type="match status" value="1"/>
</dbReference>
<feature type="transmembrane region" description="Helical" evidence="6">
    <location>
        <begin position="370"/>
        <end position="389"/>
    </location>
</feature>
<evidence type="ECO:0000256" key="6">
    <source>
        <dbReference type="SAM" id="Phobius"/>
    </source>
</evidence>
<dbReference type="Proteomes" id="UP000248044">
    <property type="component" value="Chromosome"/>
</dbReference>
<proteinExistence type="predicted"/>
<feature type="transmembrane region" description="Helical" evidence="6">
    <location>
        <begin position="252"/>
        <end position="272"/>
    </location>
</feature>
<dbReference type="OrthoDB" id="117970at2157"/>
<evidence type="ECO:0000259" key="7">
    <source>
        <dbReference type="PROSITE" id="PS50850"/>
    </source>
</evidence>
<evidence type="ECO:0000256" key="5">
    <source>
        <dbReference type="ARBA" id="ARBA00023136"/>
    </source>
</evidence>
<dbReference type="PANTHER" id="PTHR43124:SF3">
    <property type="entry name" value="CHLORAMPHENICOL EFFLUX PUMP RV0191"/>
    <property type="match status" value="1"/>
</dbReference>
<dbReference type="PANTHER" id="PTHR43124">
    <property type="entry name" value="PURINE EFFLUX PUMP PBUE"/>
    <property type="match status" value="1"/>
</dbReference>
<dbReference type="KEGG" id="abri:DFR85_02975"/>
<evidence type="ECO:0000256" key="2">
    <source>
        <dbReference type="ARBA" id="ARBA00022475"/>
    </source>
</evidence>
<dbReference type="EMBL" id="CP029289">
    <property type="protein sequence ID" value="AWR93731.1"/>
    <property type="molecule type" value="Genomic_DNA"/>
</dbReference>
<dbReference type="GeneID" id="36831085"/>
<sequence>MRSGESVKNLAKKNKKFYVLMIVLVLIPWFLEAYDSELYFFASPYIISTLKISSAYIGLTASIYAIGIAVFSMVGGYLFDKISPKYTIVSAVGLFTIFTILTGYVSNGLELLIYRFLVGVGVGIFQPATAAFAGDLLNTTRALRIGANSVAFGVGLFIAPYVISPFLPKFSLPFLISGILSIISLALFFYFVPINYREEIREKIDLKKILNVNTIILSIAILSFGIALFAFLGYYSDYLLYGLNLSKSNATIIASMNGLGELVFLLPIALLSDKISRKISLLLSSTILTLSSIGLFIGYLGYLPMILLTIAWGAGYGGLIVSIISFSQDVVPDEVVGSVTGFMFLTFNIGAIFGAPIMGGLISSYGFEKAGLLAIALPNFLALLLSIIVRSKKIVQK</sequence>
<dbReference type="InterPro" id="IPR036259">
    <property type="entry name" value="MFS_trans_sf"/>
</dbReference>
<keyword evidence="2" id="KW-1003">Cell membrane</keyword>
<dbReference type="PROSITE" id="PS50850">
    <property type="entry name" value="MFS"/>
    <property type="match status" value="1"/>
</dbReference>
<dbReference type="InterPro" id="IPR050189">
    <property type="entry name" value="MFS_Efflux_Transporters"/>
</dbReference>
<gene>
    <name evidence="8" type="ORF">DFR85_02975</name>
</gene>
<comment type="subcellular location">
    <subcellularLocation>
        <location evidence="1">Cell membrane</location>
        <topology evidence="1">Multi-pass membrane protein</topology>
    </subcellularLocation>
</comment>
<feature type="transmembrane region" description="Helical" evidence="6">
    <location>
        <begin position="17"/>
        <end position="34"/>
    </location>
</feature>